<evidence type="ECO:0000313" key="2">
    <source>
        <dbReference type="EMBL" id="TQV83330.1"/>
    </source>
</evidence>
<dbReference type="Proteomes" id="UP000315252">
    <property type="component" value="Unassembled WGS sequence"/>
</dbReference>
<keyword evidence="3" id="KW-1185">Reference proteome</keyword>
<protein>
    <submittedName>
        <fullName evidence="2">Phosphotransferase</fullName>
    </submittedName>
</protein>
<dbReference type="OrthoDB" id="3806873at2"/>
<dbReference type="AlphaFoldDB" id="A0A545U1I0"/>
<organism evidence="2 3">
    <name type="scientific">Denitrobaculum tricleocarpae</name>
    <dbReference type="NCBI Taxonomy" id="2591009"/>
    <lineage>
        <taxon>Bacteria</taxon>
        <taxon>Pseudomonadati</taxon>
        <taxon>Pseudomonadota</taxon>
        <taxon>Alphaproteobacteria</taxon>
        <taxon>Rhodospirillales</taxon>
        <taxon>Rhodospirillaceae</taxon>
        <taxon>Denitrobaculum</taxon>
    </lineage>
</organism>
<reference evidence="2 3" key="1">
    <citation type="submission" date="2019-06" db="EMBL/GenBank/DDBJ databases">
        <title>Whole genome sequence for Rhodospirillaceae sp. R148.</title>
        <authorList>
            <person name="Wang G."/>
        </authorList>
    </citation>
    <scope>NUCLEOTIDE SEQUENCE [LARGE SCALE GENOMIC DNA]</scope>
    <source>
        <strain evidence="2 3">R148</strain>
    </source>
</reference>
<dbReference type="RefSeq" id="WP_142894520.1">
    <property type="nucleotide sequence ID" value="NZ_ML660052.1"/>
</dbReference>
<keyword evidence="2" id="KW-0808">Transferase</keyword>
<proteinExistence type="predicted"/>
<dbReference type="EMBL" id="VHSH01000001">
    <property type="protein sequence ID" value="TQV83330.1"/>
    <property type="molecule type" value="Genomic_DNA"/>
</dbReference>
<dbReference type="SUPFAM" id="SSF56112">
    <property type="entry name" value="Protein kinase-like (PK-like)"/>
    <property type="match status" value="1"/>
</dbReference>
<sequence>MNARTWRAGRQFYKRVSGPVEAGDLIVRASELSRAGGKTPVPGYCPDRSAVNFPMIEGASGVALIDQVALSYLLAPLQPLRRAGISELPPFDPFAKITVRLNAKTPQWLRARLGALKDMPFEADGVVHGDFHCGQMILDESGNLWLVDLDDMAQGPVEVDLGNFAAHLATRPETRRRRLAEGLPFWAEQVQKAWDELGEVCNPTLFRRHVDIAVIRRALKLHDARGDSEIMAALEHLPLLSR</sequence>
<gene>
    <name evidence="2" type="ORF">FKG95_01655</name>
</gene>
<dbReference type="Pfam" id="PF01636">
    <property type="entry name" value="APH"/>
    <property type="match status" value="1"/>
</dbReference>
<comment type="caution">
    <text evidence="2">The sequence shown here is derived from an EMBL/GenBank/DDBJ whole genome shotgun (WGS) entry which is preliminary data.</text>
</comment>
<evidence type="ECO:0000259" key="1">
    <source>
        <dbReference type="Pfam" id="PF01636"/>
    </source>
</evidence>
<evidence type="ECO:0000313" key="3">
    <source>
        <dbReference type="Proteomes" id="UP000315252"/>
    </source>
</evidence>
<name>A0A545U1I0_9PROT</name>
<dbReference type="InterPro" id="IPR002575">
    <property type="entry name" value="Aminoglycoside_PTrfase"/>
</dbReference>
<dbReference type="InterPro" id="IPR011009">
    <property type="entry name" value="Kinase-like_dom_sf"/>
</dbReference>
<dbReference type="Gene3D" id="3.90.1200.10">
    <property type="match status" value="1"/>
</dbReference>
<feature type="domain" description="Aminoglycoside phosphotransferase" evidence="1">
    <location>
        <begin position="106"/>
        <end position="179"/>
    </location>
</feature>
<accession>A0A545U1I0</accession>
<dbReference type="GO" id="GO:0016740">
    <property type="term" value="F:transferase activity"/>
    <property type="evidence" value="ECO:0007669"/>
    <property type="project" value="UniProtKB-KW"/>
</dbReference>